<evidence type="ECO:0000313" key="1">
    <source>
        <dbReference type="EMBL" id="PWW45188.1"/>
    </source>
</evidence>
<comment type="caution">
    <text evidence="1">The sequence shown here is derived from an EMBL/GenBank/DDBJ whole genome shotgun (WGS) entry which is preliminary data.</text>
</comment>
<dbReference type="Proteomes" id="UP000247078">
    <property type="component" value="Unassembled WGS sequence"/>
</dbReference>
<accession>A0A855YDD7</accession>
<dbReference type="AlphaFoldDB" id="A0A855YDD7"/>
<gene>
    <name evidence="1" type="ORF">DET56_101388</name>
</gene>
<organism evidence="1 2">
    <name type="scientific">Paenibacillus pabuli</name>
    <dbReference type="NCBI Taxonomy" id="1472"/>
    <lineage>
        <taxon>Bacteria</taxon>
        <taxon>Bacillati</taxon>
        <taxon>Bacillota</taxon>
        <taxon>Bacilli</taxon>
        <taxon>Bacillales</taxon>
        <taxon>Paenibacillaceae</taxon>
        <taxon>Paenibacillus</taxon>
    </lineage>
</organism>
<evidence type="ECO:0000313" key="2">
    <source>
        <dbReference type="Proteomes" id="UP000247078"/>
    </source>
</evidence>
<reference evidence="1 2" key="1">
    <citation type="submission" date="2018-05" db="EMBL/GenBank/DDBJ databases">
        <title>Freshwater and sediment microbial communities from various areas in North America, analyzing microbe dynamics in response to fracking.</title>
        <authorList>
            <person name="Lamendella R."/>
        </authorList>
    </citation>
    <scope>NUCLEOTIDE SEQUENCE [LARGE SCALE GENOMIC DNA]</scope>
    <source>
        <strain evidence="1 2">DB-3</strain>
    </source>
</reference>
<protein>
    <submittedName>
        <fullName evidence="1">Uncharacterized protein</fullName>
    </submittedName>
</protein>
<sequence>MSSVGEMVRAKCGCGGSGSVGHRECSDYAASGSTVNEESSGQEECLGRAVRRLGTEHLSEAVYVDVRGKEDAGHEFSFCCTCWTDE</sequence>
<dbReference type="RefSeq" id="WP_146218463.1">
    <property type="nucleotide sequence ID" value="NZ_QGTZ01000001.1"/>
</dbReference>
<name>A0A855YDD7_9BACL</name>
<proteinExistence type="predicted"/>
<dbReference type="EMBL" id="QGTZ01000001">
    <property type="protein sequence ID" value="PWW45188.1"/>
    <property type="molecule type" value="Genomic_DNA"/>
</dbReference>